<feature type="domain" description="Methyltransferase" evidence="13">
    <location>
        <begin position="261"/>
        <end position="358"/>
    </location>
</feature>
<dbReference type="GO" id="GO:0042054">
    <property type="term" value="F:histone methyltransferase activity"/>
    <property type="evidence" value="ECO:0007669"/>
    <property type="project" value="TreeGrafter"/>
</dbReference>
<evidence type="ECO:0000259" key="14">
    <source>
        <dbReference type="Pfam" id="PF21137"/>
    </source>
</evidence>
<dbReference type="GO" id="GO:0032259">
    <property type="term" value="P:methylation"/>
    <property type="evidence" value="ECO:0007669"/>
    <property type="project" value="UniProtKB-KW"/>
</dbReference>
<evidence type="ECO:0000313" key="17">
    <source>
        <dbReference type="Proteomes" id="UP000887013"/>
    </source>
</evidence>
<evidence type="ECO:0000259" key="15">
    <source>
        <dbReference type="Pfam" id="PF22528"/>
    </source>
</evidence>
<dbReference type="FunFam" id="3.40.50.150:FF:000003">
    <property type="entry name" value="Blast:Protein arginine N-methyltransferase 1"/>
    <property type="match status" value="1"/>
</dbReference>
<dbReference type="AlphaFoldDB" id="A0A8X6T8C2"/>
<comment type="caution">
    <text evidence="16">The sequence shown here is derived from an EMBL/GenBank/DDBJ whole genome shotgun (WGS) entry which is preliminary data.</text>
</comment>
<evidence type="ECO:0000256" key="9">
    <source>
        <dbReference type="ARBA" id="ARBA00022833"/>
    </source>
</evidence>
<keyword evidence="3" id="KW-0963">Cytoplasm</keyword>
<keyword evidence="9" id="KW-0862">Zinc</keyword>
<dbReference type="EMBL" id="BMAW01003446">
    <property type="protein sequence ID" value="GFS83656.1"/>
    <property type="molecule type" value="Genomic_DNA"/>
</dbReference>
<keyword evidence="5 12" id="KW-0808">Transferase</keyword>
<evidence type="ECO:0000256" key="8">
    <source>
        <dbReference type="ARBA" id="ARBA00022771"/>
    </source>
</evidence>
<dbReference type="OrthoDB" id="7848332at2759"/>
<sequence length="533" mass="61096">MNSSALVNNYELSESGAMEGVEDIDSDSGSENDWEGIEEEVSLSFQTLCLFCPEVFNSAELMFDHCQTQHMFDFVSYCKKMDINSYTYIKFINYIRSHKLSPSEVNEVSKTSCPWISDDYMKPYNASDPLLTFDFESFIEEKMKERTDIDGTITIPQARLDAILGKLHDKTMKLKNAYDRIDKMKEAAKTVLLCNNQQCSGVNNRPAYQDDKSSNYDEDNYYFSTYDHFAIHHEMLQDKIRTLAYQDAILNNPEVFHNKRVLDVGCGTSILSMFAAKAGASFVMGVDKSDVIFQAMDIVRENNYDQVIDLYKGRVEDMPHPDHKMDIIVSEWMGYFLLFEGMLDSVIYAREKFLVPGGHIFPDRCTLSLLAVCDIEKYKEYVDFWDNVYGFKMTAMKKDVIKEANVETVKPETACCAPVIVKELDLMTCQTSDAEFASTFDLVMSRSCAVTALVGYFDCYFDKGLTHKVVLSTSPQSPSTHWKQTMFLLENPVQVIEGEIVSCKISCRKNRRDPRSLIVKLNFGKYHNQYYLS</sequence>
<keyword evidence="7" id="KW-0479">Metal-binding</keyword>
<reference evidence="16" key="1">
    <citation type="submission" date="2020-08" db="EMBL/GenBank/DDBJ databases">
        <title>Multicomponent nature underlies the extraordinary mechanical properties of spider dragline silk.</title>
        <authorList>
            <person name="Kono N."/>
            <person name="Nakamura H."/>
            <person name="Mori M."/>
            <person name="Yoshida Y."/>
            <person name="Ohtoshi R."/>
            <person name="Malay A.D."/>
            <person name="Moran D.A.P."/>
            <person name="Tomita M."/>
            <person name="Numata K."/>
            <person name="Arakawa K."/>
        </authorList>
    </citation>
    <scope>NUCLEOTIDE SEQUENCE</scope>
</reference>
<dbReference type="Gene3D" id="2.70.160.11">
    <property type="entry name" value="Hnrnp arginine n-methyltransferase1"/>
    <property type="match status" value="1"/>
</dbReference>
<proteinExistence type="predicted"/>
<dbReference type="InterPro" id="IPR055135">
    <property type="entry name" value="PRMT_dom"/>
</dbReference>
<dbReference type="EC" id="2.1.1.319" evidence="2"/>
<gene>
    <name evidence="16" type="primary">PRMT3</name>
    <name evidence="16" type="ORF">NPIL_362271</name>
</gene>
<keyword evidence="17" id="KW-1185">Reference proteome</keyword>
<dbReference type="PANTHER" id="PTHR11006">
    <property type="entry name" value="PROTEIN ARGININE N-METHYLTRANSFERASE"/>
    <property type="match status" value="1"/>
</dbReference>
<dbReference type="GO" id="GO:0005829">
    <property type="term" value="C:cytosol"/>
    <property type="evidence" value="ECO:0007669"/>
    <property type="project" value="UniProtKB-SubCell"/>
</dbReference>
<comment type="subcellular location">
    <subcellularLocation>
        <location evidence="1">Cytoplasm</location>
        <location evidence="1">Cytosol</location>
    </subcellularLocation>
</comment>
<dbReference type="PROSITE" id="PS51678">
    <property type="entry name" value="SAM_MT_PRMT"/>
    <property type="match status" value="1"/>
</dbReference>
<dbReference type="GO" id="GO:0008270">
    <property type="term" value="F:zinc ion binding"/>
    <property type="evidence" value="ECO:0007669"/>
    <property type="project" value="UniProtKB-KW"/>
</dbReference>
<evidence type="ECO:0000313" key="16">
    <source>
        <dbReference type="EMBL" id="GFS83656.1"/>
    </source>
</evidence>
<dbReference type="Pfam" id="PF21137">
    <property type="entry name" value="ANM3_C2H2_Zf"/>
    <property type="match status" value="1"/>
</dbReference>
<feature type="domain" description="Protein arginine N-methyltransferase 3-like C2H2 zinc finger" evidence="14">
    <location>
        <begin position="78"/>
        <end position="123"/>
    </location>
</feature>
<dbReference type="GO" id="GO:0005634">
    <property type="term" value="C:nucleus"/>
    <property type="evidence" value="ECO:0007669"/>
    <property type="project" value="TreeGrafter"/>
</dbReference>
<evidence type="ECO:0000256" key="6">
    <source>
        <dbReference type="ARBA" id="ARBA00022691"/>
    </source>
</evidence>
<dbReference type="Pfam" id="PF13649">
    <property type="entry name" value="Methyltransf_25"/>
    <property type="match status" value="1"/>
</dbReference>
<comment type="catalytic activity">
    <reaction evidence="11">
        <text>L-arginyl-[protein] + S-adenosyl-L-methionine = N(omega)-methyl-L-arginyl-[protein] + S-adenosyl-L-homocysteine + H(+)</text>
        <dbReference type="Rhea" id="RHEA:48100"/>
        <dbReference type="Rhea" id="RHEA-COMP:10532"/>
        <dbReference type="Rhea" id="RHEA-COMP:11990"/>
        <dbReference type="ChEBI" id="CHEBI:15378"/>
        <dbReference type="ChEBI" id="CHEBI:29965"/>
        <dbReference type="ChEBI" id="CHEBI:57856"/>
        <dbReference type="ChEBI" id="CHEBI:59789"/>
        <dbReference type="ChEBI" id="CHEBI:65280"/>
    </reaction>
    <physiologicalReaction direction="left-to-right" evidence="11">
        <dbReference type="Rhea" id="RHEA:48101"/>
    </physiologicalReaction>
</comment>
<dbReference type="InterPro" id="IPR036236">
    <property type="entry name" value="Znf_C2H2_sf"/>
</dbReference>
<evidence type="ECO:0000256" key="4">
    <source>
        <dbReference type="ARBA" id="ARBA00022603"/>
    </source>
</evidence>
<dbReference type="InterPro" id="IPR025799">
    <property type="entry name" value="Arg_MeTrfase"/>
</dbReference>
<accession>A0A8X6T8C2</accession>
<dbReference type="Proteomes" id="UP000887013">
    <property type="component" value="Unassembled WGS sequence"/>
</dbReference>
<keyword evidence="4 12" id="KW-0489">Methyltransferase</keyword>
<evidence type="ECO:0000256" key="11">
    <source>
        <dbReference type="ARBA" id="ARBA00049303"/>
    </source>
</evidence>
<evidence type="ECO:0000256" key="2">
    <source>
        <dbReference type="ARBA" id="ARBA00011925"/>
    </source>
</evidence>
<dbReference type="SUPFAM" id="SSF53335">
    <property type="entry name" value="S-adenosyl-L-methionine-dependent methyltransferases"/>
    <property type="match status" value="1"/>
</dbReference>
<evidence type="ECO:0000259" key="13">
    <source>
        <dbReference type="Pfam" id="PF13649"/>
    </source>
</evidence>
<dbReference type="GO" id="GO:0035242">
    <property type="term" value="F:protein-arginine omega-N asymmetric methyltransferase activity"/>
    <property type="evidence" value="ECO:0007669"/>
    <property type="project" value="UniProtKB-EC"/>
</dbReference>
<name>A0A8X6T8C2_NEPPI</name>
<keyword evidence="8" id="KW-0863">Zinc-finger</keyword>
<organism evidence="16 17">
    <name type="scientific">Nephila pilipes</name>
    <name type="common">Giant wood spider</name>
    <name type="synonym">Nephila maculata</name>
    <dbReference type="NCBI Taxonomy" id="299642"/>
    <lineage>
        <taxon>Eukaryota</taxon>
        <taxon>Metazoa</taxon>
        <taxon>Ecdysozoa</taxon>
        <taxon>Arthropoda</taxon>
        <taxon>Chelicerata</taxon>
        <taxon>Arachnida</taxon>
        <taxon>Araneae</taxon>
        <taxon>Araneomorphae</taxon>
        <taxon>Entelegynae</taxon>
        <taxon>Araneoidea</taxon>
        <taxon>Nephilidae</taxon>
        <taxon>Nephila</taxon>
    </lineage>
</organism>
<dbReference type="CDD" id="cd02440">
    <property type="entry name" value="AdoMet_MTases"/>
    <property type="match status" value="1"/>
</dbReference>
<evidence type="ECO:0000256" key="1">
    <source>
        <dbReference type="ARBA" id="ARBA00004514"/>
    </source>
</evidence>
<dbReference type="PANTHER" id="PTHR11006:SF53">
    <property type="entry name" value="PROTEIN ARGININE N-METHYLTRANSFERASE 3"/>
    <property type="match status" value="1"/>
</dbReference>
<dbReference type="InterPro" id="IPR029063">
    <property type="entry name" value="SAM-dependent_MTases_sf"/>
</dbReference>
<feature type="domain" description="Protein arginine N-methyltransferase" evidence="15">
    <location>
        <begin position="364"/>
        <end position="524"/>
    </location>
</feature>
<evidence type="ECO:0000256" key="3">
    <source>
        <dbReference type="ARBA" id="ARBA00022490"/>
    </source>
</evidence>
<dbReference type="InterPro" id="IPR049482">
    <property type="entry name" value="ANM3-like_C2H2_Zf"/>
</dbReference>
<keyword evidence="6 12" id="KW-0949">S-adenosyl-L-methionine</keyword>
<dbReference type="InterPro" id="IPR041698">
    <property type="entry name" value="Methyltransf_25"/>
</dbReference>
<evidence type="ECO:0000256" key="5">
    <source>
        <dbReference type="ARBA" id="ARBA00022679"/>
    </source>
</evidence>
<protein>
    <recommendedName>
        <fullName evidence="2">type I protein arginine methyltransferase</fullName>
        <ecNumber evidence="2">2.1.1.319</ecNumber>
    </recommendedName>
</protein>
<evidence type="ECO:0000256" key="10">
    <source>
        <dbReference type="ARBA" id="ARBA00047384"/>
    </source>
</evidence>
<comment type="catalytic activity">
    <reaction evidence="10">
        <text>L-arginyl-[protein] + 2 S-adenosyl-L-methionine = N(omega),N(omega)-dimethyl-L-arginyl-[protein] + 2 S-adenosyl-L-homocysteine + 2 H(+)</text>
        <dbReference type="Rhea" id="RHEA:48096"/>
        <dbReference type="Rhea" id="RHEA-COMP:10532"/>
        <dbReference type="Rhea" id="RHEA-COMP:11991"/>
        <dbReference type="ChEBI" id="CHEBI:15378"/>
        <dbReference type="ChEBI" id="CHEBI:29965"/>
        <dbReference type="ChEBI" id="CHEBI:57856"/>
        <dbReference type="ChEBI" id="CHEBI:59789"/>
        <dbReference type="ChEBI" id="CHEBI:61897"/>
        <dbReference type="EC" id="2.1.1.319"/>
    </reaction>
    <physiologicalReaction direction="left-to-right" evidence="10">
        <dbReference type="Rhea" id="RHEA:48097"/>
    </physiologicalReaction>
</comment>
<dbReference type="Pfam" id="PF22528">
    <property type="entry name" value="PRMT_C"/>
    <property type="match status" value="1"/>
</dbReference>
<evidence type="ECO:0000256" key="12">
    <source>
        <dbReference type="PROSITE-ProRule" id="PRU01015"/>
    </source>
</evidence>
<dbReference type="SUPFAM" id="SSF57667">
    <property type="entry name" value="beta-beta-alpha zinc fingers"/>
    <property type="match status" value="1"/>
</dbReference>
<dbReference type="Gene3D" id="3.40.50.150">
    <property type="entry name" value="Vaccinia Virus protein VP39"/>
    <property type="match status" value="1"/>
</dbReference>
<evidence type="ECO:0000256" key="7">
    <source>
        <dbReference type="ARBA" id="ARBA00022723"/>
    </source>
</evidence>